<feature type="compositionally biased region" description="Basic and acidic residues" evidence="16">
    <location>
        <begin position="381"/>
        <end position="390"/>
    </location>
</feature>
<feature type="domain" description="PARP alpha-helical" evidence="19">
    <location>
        <begin position="396"/>
        <end position="513"/>
    </location>
</feature>
<keyword evidence="11" id="KW-0238">DNA-binding</keyword>
<dbReference type="EMBL" id="CABFNO020001301">
    <property type="protein sequence ID" value="CAG9979592.1"/>
    <property type="molecule type" value="Genomic_DNA"/>
</dbReference>
<dbReference type="GO" id="GO:1990404">
    <property type="term" value="F:NAD+-protein mono-ADP-ribosyltransferase activity"/>
    <property type="evidence" value="ECO:0007669"/>
    <property type="project" value="TreeGrafter"/>
</dbReference>
<dbReference type="Proteomes" id="UP000754883">
    <property type="component" value="Unassembled WGS sequence"/>
</dbReference>
<protein>
    <recommendedName>
        <fullName evidence="15">Poly [ADP-ribose] polymerase</fullName>
        <shortName evidence="15">PARP</shortName>
        <ecNumber evidence="15">2.4.2.-</ecNumber>
    </recommendedName>
</protein>
<dbReference type="PROSITE" id="PS50172">
    <property type="entry name" value="BRCT"/>
    <property type="match status" value="1"/>
</dbReference>
<gene>
    <name evidence="21" type="ORF">CBYS24578_00005035</name>
</gene>
<dbReference type="GO" id="GO:0005730">
    <property type="term" value="C:nucleolus"/>
    <property type="evidence" value="ECO:0007669"/>
    <property type="project" value="TreeGrafter"/>
</dbReference>
<comment type="catalytic activity">
    <reaction evidence="14">
        <text>NAD(+) + (ADP-D-ribosyl)n-acceptor = nicotinamide + (ADP-D-ribosyl)n+1-acceptor + H(+).</text>
        <dbReference type="EC" id="2.4.2.30"/>
    </reaction>
</comment>
<feature type="domain" description="BRCT" evidence="17">
    <location>
        <begin position="15"/>
        <end position="95"/>
    </location>
</feature>
<evidence type="ECO:0000256" key="4">
    <source>
        <dbReference type="ARBA" id="ARBA00022695"/>
    </source>
</evidence>
<dbReference type="SUPFAM" id="SSF52113">
    <property type="entry name" value="BRCT domain"/>
    <property type="match status" value="1"/>
</dbReference>
<dbReference type="PROSITE" id="PS51060">
    <property type="entry name" value="PARP_ALPHA_HD"/>
    <property type="match status" value="1"/>
</dbReference>
<dbReference type="Pfam" id="PF05406">
    <property type="entry name" value="WGR"/>
    <property type="match status" value="1"/>
</dbReference>
<keyword evidence="4" id="KW-0548">Nucleotidyltransferase</keyword>
<reference evidence="21" key="1">
    <citation type="submission" date="2021-10" db="EMBL/GenBank/DDBJ databases">
        <authorList>
            <person name="Piombo E."/>
        </authorList>
    </citation>
    <scope>NUCLEOTIDE SEQUENCE</scope>
</reference>
<dbReference type="SMART" id="SM00292">
    <property type="entry name" value="BRCT"/>
    <property type="match status" value="1"/>
</dbReference>
<evidence type="ECO:0000256" key="6">
    <source>
        <dbReference type="ARBA" id="ARBA00022737"/>
    </source>
</evidence>
<dbReference type="PROSITE" id="PS51059">
    <property type="entry name" value="PARP_CATALYTIC"/>
    <property type="match status" value="1"/>
</dbReference>
<dbReference type="FunFam" id="1.20.142.10:FF:000002">
    <property type="entry name" value="Poly [ADP-ribose] polymerase"/>
    <property type="match status" value="1"/>
</dbReference>
<evidence type="ECO:0000256" key="11">
    <source>
        <dbReference type="ARBA" id="ARBA00023125"/>
    </source>
</evidence>
<dbReference type="Gene3D" id="1.20.142.10">
    <property type="entry name" value="Poly(ADP-ribose) polymerase, regulatory domain"/>
    <property type="match status" value="1"/>
</dbReference>
<dbReference type="GO" id="GO:0006302">
    <property type="term" value="P:double-strand break repair"/>
    <property type="evidence" value="ECO:0007669"/>
    <property type="project" value="TreeGrafter"/>
</dbReference>
<dbReference type="GO" id="GO:0070212">
    <property type="term" value="P:protein poly-ADP-ribosylation"/>
    <property type="evidence" value="ECO:0007669"/>
    <property type="project" value="TreeGrafter"/>
</dbReference>
<dbReference type="AlphaFoldDB" id="A0A9N9U962"/>
<dbReference type="PROSITE" id="PS51977">
    <property type="entry name" value="WGR"/>
    <property type="match status" value="1"/>
</dbReference>
<comment type="subcellular location">
    <subcellularLocation>
        <location evidence="1">Nucleus</location>
    </subcellularLocation>
</comment>
<dbReference type="CDD" id="cd07997">
    <property type="entry name" value="WGR_PARP"/>
    <property type="match status" value="1"/>
</dbReference>
<dbReference type="InterPro" id="IPR036420">
    <property type="entry name" value="BRCT_dom_sf"/>
</dbReference>
<dbReference type="GO" id="GO:0016779">
    <property type="term" value="F:nucleotidyltransferase activity"/>
    <property type="evidence" value="ECO:0007669"/>
    <property type="project" value="UniProtKB-KW"/>
</dbReference>
<feature type="region of interest" description="Disordered" evidence="16">
    <location>
        <begin position="344"/>
        <end position="399"/>
    </location>
</feature>
<dbReference type="InterPro" id="IPR008893">
    <property type="entry name" value="WGR_domain"/>
</dbReference>
<evidence type="ECO:0000256" key="10">
    <source>
        <dbReference type="ARBA" id="ARBA00023027"/>
    </source>
</evidence>
<evidence type="ECO:0000259" key="18">
    <source>
        <dbReference type="PROSITE" id="PS51059"/>
    </source>
</evidence>
<evidence type="ECO:0000259" key="19">
    <source>
        <dbReference type="PROSITE" id="PS51060"/>
    </source>
</evidence>
<sequence length="756" mass="83435">MSTRRRAAAAAAADSTPQPLDGYKIVLSGKFSHLGHTQGSLEKLVRTLGGSTSSSVTSATTHVVCTEFDYNSGSKKIDAAKSSDKPLLDPQWLIDAEGKASAPDEATYSWAARANSPQPNGTDSQKRKQDAVDESQGKKKTKAKAKAKAVDEDGDEEMEDEPQPVKTNGKAKANGKINGKSKAKAKAEPEEEKEEEEEEEQPKATTKAKGRAKAKAKAEPEEEEEEEKPKATKAKGKSKAKAKAEPEVKGDELEEEKVVAEGQFIKKKGVEIPVDSHSPHFYDHKVYVDPDSGMIWDASLNQTNASNNNNKWGRVGEIGQSATLPEGTLENAIKGFEKKFKDKSGLPWEKRGDNPKPGKYAFVERSYDDDSDDDEGDADKDDSKKVKKEEDDAPPECTLEEPIQDLVRLIFNQTYFQAAMSSLNYDANKLPLGKLSKATIMRGFQQLKELAALIDDPSLPGNKEQLSNTFYSLIPHAFGRNRPPIISDNTLLKKEIELLESLSDMKDAADIMKIDRKTVDTVHPLDRQFQGLGLNEMTTLDHSSVEFNSLKDYLCESRGATHSFDYKVEQIWRIERQGEKDRFDQSEYAKIDSDRRLLWHGSRCTNFGGILSQGLRIAPPEAPVSGYMFGKGIYLADMSSKSAGYCCSYISNGHILLLLCEAELGNPMQTLTQASYQAGETAKQNGMVSTWGQGNTGPSKWVDAGAVHESLKGIKMPDPDVKAGPTNVQNASLYYNEYICYDVAQVRLRYLFRVKV</sequence>
<dbReference type="Pfam" id="PF02877">
    <property type="entry name" value="PARP_reg"/>
    <property type="match status" value="1"/>
</dbReference>
<dbReference type="InterPro" id="IPR036930">
    <property type="entry name" value="WGR_dom_sf"/>
</dbReference>
<dbReference type="Pfam" id="PF00533">
    <property type="entry name" value="BRCT"/>
    <property type="match status" value="1"/>
</dbReference>
<feature type="domain" description="WGR" evidence="20">
    <location>
        <begin position="283"/>
        <end position="360"/>
    </location>
</feature>
<feature type="compositionally biased region" description="Acidic residues" evidence="16">
    <location>
        <begin position="152"/>
        <end position="162"/>
    </location>
</feature>
<evidence type="ECO:0000259" key="17">
    <source>
        <dbReference type="PROSITE" id="PS50172"/>
    </source>
</evidence>
<feature type="compositionally biased region" description="Basic residues" evidence="16">
    <location>
        <begin position="138"/>
        <end position="147"/>
    </location>
</feature>
<evidence type="ECO:0000256" key="16">
    <source>
        <dbReference type="SAM" id="MobiDB-lite"/>
    </source>
</evidence>
<accession>A0A9N9U962</accession>
<evidence type="ECO:0000256" key="1">
    <source>
        <dbReference type="ARBA" id="ARBA00004123"/>
    </source>
</evidence>
<feature type="compositionally biased region" description="Basic and acidic residues" evidence="16">
    <location>
        <begin position="124"/>
        <end position="137"/>
    </location>
</feature>
<feature type="region of interest" description="Disordered" evidence="16">
    <location>
        <begin position="96"/>
        <end position="254"/>
    </location>
</feature>
<dbReference type="InterPro" id="IPR004102">
    <property type="entry name" value="Poly(ADP-ribose)pol_reg_dom"/>
</dbReference>
<dbReference type="InterPro" id="IPR036616">
    <property type="entry name" value="Poly(ADP-ribose)pol_reg_dom_sf"/>
</dbReference>
<dbReference type="Pfam" id="PF00644">
    <property type="entry name" value="PARP"/>
    <property type="match status" value="1"/>
</dbReference>
<keyword evidence="6" id="KW-0677">Repeat</keyword>
<dbReference type="PANTHER" id="PTHR10459:SF60">
    <property type="entry name" value="POLY [ADP-RIBOSE] POLYMERASE 2"/>
    <property type="match status" value="1"/>
</dbReference>
<feature type="compositionally biased region" description="Acidic residues" evidence="16">
    <location>
        <begin position="367"/>
        <end position="380"/>
    </location>
</feature>
<dbReference type="SUPFAM" id="SSF56399">
    <property type="entry name" value="ADP-ribosylation"/>
    <property type="match status" value="1"/>
</dbReference>
<dbReference type="InterPro" id="IPR050800">
    <property type="entry name" value="ARTD/PARP"/>
</dbReference>
<comment type="similarity">
    <text evidence="13">Belongs to the ARTD/PARP family.</text>
</comment>
<dbReference type="GO" id="GO:0003950">
    <property type="term" value="F:NAD+ poly-ADP-ribosyltransferase activity"/>
    <property type="evidence" value="ECO:0007669"/>
    <property type="project" value="UniProtKB-UniRule"/>
</dbReference>
<proteinExistence type="inferred from homology"/>
<keyword evidence="5" id="KW-0479">Metal-binding</keyword>
<feature type="domain" description="PARP catalytic" evidence="18">
    <location>
        <begin position="523"/>
        <end position="756"/>
    </location>
</feature>
<feature type="compositionally biased region" description="Acidic residues" evidence="16">
    <location>
        <begin position="189"/>
        <end position="200"/>
    </location>
</feature>
<evidence type="ECO:0000256" key="8">
    <source>
        <dbReference type="ARBA" id="ARBA00022771"/>
    </source>
</evidence>
<dbReference type="Gene3D" id="3.90.228.10">
    <property type="match status" value="1"/>
</dbReference>
<feature type="compositionally biased region" description="Low complexity" evidence="16">
    <location>
        <begin position="166"/>
        <end position="178"/>
    </location>
</feature>
<dbReference type="InterPro" id="IPR012317">
    <property type="entry name" value="Poly(ADP-ribose)pol_cat_dom"/>
</dbReference>
<feature type="compositionally biased region" description="Basic and acidic residues" evidence="16">
    <location>
        <begin position="242"/>
        <end position="254"/>
    </location>
</feature>
<keyword evidence="9" id="KW-0862">Zinc</keyword>
<organism evidence="21 22">
    <name type="scientific">Clonostachys byssicola</name>
    <dbReference type="NCBI Taxonomy" id="160290"/>
    <lineage>
        <taxon>Eukaryota</taxon>
        <taxon>Fungi</taxon>
        <taxon>Dikarya</taxon>
        <taxon>Ascomycota</taxon>
        <taxon>Pezizomycotina</taxon>
        <taxon>Sordariomycetes</taxon>
        <taxon>Hypocreomycetidae</taxon>
        <taxon>Hypocreales</taxon>
        <taxon>Bionectriaceae</taxon>
        <taxon>Clonostachys</taxon>
    </lineage>
</organism>
<evidence type="ECO:0000256" key="12">
    <source>
        <dbReference type="ARBA" id="ARBA00023242"/>
    </source>
</evidence>
<evidence type="ECO:0000256" key="2">
    <source>
        <dbReference type="ARBA" id="ARBA00022676"/>
    </source>
</evidence>
<dbReference type="InterPro" id="IPR001357">
    <property type="entry name" value="BRCT_dom"/>
</dbReference>
<comment type="caution">
    <text evidence="21">The sequence shown here is derived from an EMBL/GenBank/DDBJ whole genome shotgun (WGS) entry which is preliminary data.</text>
</comment>
<keyword evidence="10 15" id="KW-0520">NAD</keyword>
<evidence type="ECO:0000256" key="7">
    <source>
        <dbReference type="ARBA" id="ARBA00022765"/>
    </source>
</evidence>
<evidence type="ECO:0000256" key="13">
    <source>
        <dbReference type="ARBA" id="ARBA00024347"/>
    </source>
</evidence>
<feature type="compositionally biased region" description="Basic and acidic residues" evidence="16">
    <location>
        <begin position="344"/>
        <end position="356"/>
    </location>
</feature>
<dbReference type="CDD" id="cd01437">
    <property type="entry name" value="parp_like"/>
    <property type="match status" value="1"/>
</dbReference>
<keyword evidence="22" id="KW-1185">Reference proteome</keyword>
<keyword evidence="7" id="KW-0013">ADP-ribosylation</keyword>
<evidence type="ECO:0000256" key="5">
    <source>
        <dbReference type="ARBA" id="ARBA00022723"/>
    </source>
</evidence>
<evidence type="ECO:0000313" key="21">
    <source>
        <dbReference type="EMBL" id="CAG9979592.1"/>
    </source>
</evidence>
<name>A0A9N9U962_9HYPO</name>
<evidence type="ECO:0000256" key="9">
    <source>
        <dbReference type="ARBA" id="ARBA00022833"/>
    </source>
</evidence>
<dbReference type="OrthoDB" id="2017365at2759"/>
<dbReference type="SUPFAM" id="SSF47587">
    <property type="entry name" value="Domain of poly(ADP-ribose) polymerase"/>
    <property type="match status" value="1"/>
</dbReference>
<dbReference type="GO" id="GO:0008270">
    <property type="term" value="F:zinc ion binding"/>
    <property type="evidence" value="ECO:0007669"/>
    <property type="project" value="UniProtKB-KW"/>
</dbReference>
<dbReference type="SUPFAM" id="SSF142921">
    <property type="entry name" value="WGR domain-like"/>
    <property type="match status" value="1"/>
</dbReference>
<feature type="compositionally biased region" description="Basic residues" evidence="16">
    <location>
        <begin position="231"/>
        <end position="241"/>
    </location>
</feature>
<keyword evidence="2 15" id="KW-0328">Glycosyltransferase</keyword>
<evidence type="ECO:0000256" key="3">
    <source>
        <dbReference type="ARBA" id="ARBA00022679"/>
    </source>
</evidence>
<evidence type="ECO:0000256" key="14">
    <source>
        <dbReference type="ARBA" id="ARBA00033987"/>
    </source>
</evidence>
<dbReference type="GO" id="GO:0003677">
    <property type="term" value="F:DNA binding"/>
    <property type="evidence" value="ECO:0007669"/>
    <property type="project" value="UniProtKB-KW"/>
</dbReference>
<dbReference type="PANTHER" id="PTHR10459">
    <property type="entry name" value="DNA LIGASE"/>
    <property type="match status" value="1"/>
</dbReference>
<dbReference type="Gene3D" id="3.40.50.10190">
    <property type="entry name" value="BRCT domain"/>
    <property type="match status" value="1"/>
</dbReference>
<dbReference type="SMART" id="SM00773">
    <property type="entry name" value="WGR"/>
    <property type="match status" value="1"/>
</dbReference>
<dbReference type="EC" id="2.4.2.-" evidence="15"/>
<keyword evidence="3 15" id="KW-0808">Transferase</keyword>
<evidence type="ECO:0000259" key="20">
    <source>
        <dbReference type="PROSITE" id="PS51977"/>
    </source>
</evidence>
<evidence type="ECO:0000256" key="15">
    <source>
        <dbReference type="RuleBase" id="RU362114"/>
    </source>
</evidence>
<feature type="compositionally biased region" description="Basic residues" evidence="16">
    <location>
        <begin position="206"/>
        <end position="215"/>
    </location>
</feature>
<evidence type="ECO:0000313" key="22">
    <source>
        <dbReference type="Proteomes" id="UP000754883"/>
    </source>
</evidence>
<keyword evidence="8" id="KW-0863">Zinc-finger</keyword>
<keyword evidence="12" id="KW-0539">Nucleus</keyword>